<evidence type="ECO:0000313" key="1">
    <source>
        <dbReference type="EMBL" id="GAA4268334.1"/>
    </source>
</evidence>
<dbReference type="PROSITE" id="PS51257">
    <property type="entry name" value="PROKAR_LIPOPROTEIN"/>
    <property type="match status" value="1"/>
</dbReference>
<dbReference type="EMBL" id="BAABAV010000001">
    <property type="protein sequence ID" value="GAA4268334.1"/>
    <property type="molecule type" value="Genomic_DNA"/>
</dbReference>
<dbReference type="RefSeq" id="WP_139001702.1">
    <property type="nucleotide sequence ID" value="NZ_BAABAV010000001.1"/>
</dbReference>
<organism evidence="1 2">
    <name type="scientific">Hyunsoonleella aestuarii</name>
    <dbReference type="NCBI Taxonomy" id="912802"/>
    <lineage>
        <taxon>Bacteria</taxon>
        <taxon>Pseudomonadati</taxon>
        <taxon>Bacteroidota</taxon>
        <taxon>Flavobacteriia</taxon>
        <taxon>Flavobacteriales</taxon>
        <taxon>Flavobacteriaceae</taxon>
    </lineage>
</organism>
<keyword evidence="2" id="KW-1185">Reference proteome</keyword>
<proteinExistence type="predicted"/>
<gene>
    <name evidence="1" type="ORF">GCM10022257_04350</name>
</gene>
<name>A0ABP8E8N6_9FLAO</name>
<accession>A0ABP8E8N6</accession>
<evidence type="ECO:0008006" key="3">
    <source>
        <dbReference type="Google" id="ProtNLM"/>
    </source>
</evidence>
<dbReference type="Proteomes" id="UP001500027">
    <property type="component" value="Unassembled WGS sequence"/>
</dbReference>
<sequence length="218" mass="24885">MKKVSKILGTLMLVTLSFSCSTVKVTDSWNGLETPNIENKNVMVIGRTEDDVARVQFESDIVQSLEQNHVQSLESFKLFPQLKMNQKLEDIELKEVKRTLKKEGVDVVLMTSLKEVQEYEKTINSGTTDYVYTYPVIYRRGYFRGFRGYYNSIYINSGSVESITSLGKKYILETVLYDLTKGEEDQLLSVITTVIDNPESLGTTSKDFSKKLVKELVK</sequence>
<protein>
    <recommendedName>
        <fullName evidence="3">DUF4136 domain-containing protein</fullName>
    </recommendedName>
</protein>
<evidence type="ECO:0000313" key="2">
    <source>
        <dbReference type="Proteomes" id="UP001500027"/>
    </source>
</evidence>
<comment type="caution">
    <text evidence="1">The sequence shown here is derived from an EMBL/GenBank/DDBJ whole genome shotgun (WGS) entry which is preliminary data.</text>
</comment>
<reference evidence="2" key="1">
    <citation type="journal article" date="2019" name="Int. J. Syst. Evol. Microbiol.">
        <title>The Global Catalogue of Microorganisms (GCM) 10K type strain sequencing project: providing services to taxonomists for standard genome sequencing and annotation.</title>
        <authorList>
            <consortium name="The Broad Institute Genomics Platform"/>
            <consortium name="The Broad Institute Genome Sequencing Center for Infectious Disease"/>
            <person name="Wu L."/>
            <person name="Ma J."/>
        </authorList>
    </citation>
    <scope>NUCLEOTIDE SEQUENCE [LARGE SCALE GENOMIC DNA]</scope>
    <source>
        <strain evidence="2">JCM 17452</strain>
    </source>
</reference>